<gene>
    <name evidence="12" type="ORF">SaccyDRAFT_2735</name>
</gene>
<comment type="subcellular location">
    <subcellularLocation>
        <location evidence="1">Cell membrane</location>
        <topology evidence="1">Multi-pass membrane protein</topology>
    </subcellularLocation>
</comment>
<keyword evidence="6 8" id="KW-0472">Membrane</keyword>
<dbReference type="EMBL" id="CM001440">
    <property type="protein sequence ID" value="EHR61581.1"/>
    <property type="molecule type" value="Genomic_DNA"/>
</dbReference>
<name>H5XGN8_9PSEU</name>
<dbReference type="eggNOG" id="COG1253">
    <property type="taxonomic scope" value="Bacteria"/>
</dbReference>
<keyword evidence="7" id="KW-0129">CBS domain</keyword>
<dbReference type="GO" id="GO:0005886">
    <property type="term" value="C:plasma membrane"/>
    <property type="evidence" value="ECO:0007669"/>
    <property type="project" value="UniProtKB-SubCell"/>
</dbReference>
<evidence type="ECO:0000256" key="5">
    <source>
        <dbReference type="ARBA" id="ARBA00022989"/>
    </source>
</evidence>
<sequence length="346" mass="36759">MSELSPWAALGVSAAVVALSAFFVAVEFALIAARRYRLEEAAHTSPSARAALRSAQELSLLLAGSQLGITLCTLALGAVAKPAVHHMLTPVMEGWGLPATSADVLAFVVSLVVVTFVHLVVGEMAPKSWAIAHPEKSATLLAIPMRLFMWVFRPVLVVLNGTANWCLQRVGVRAVDEVGAGHTPEALRQLVEHSARTGTLDPHRRDQLAAALELHSRPLREHARPSEDVVAVTPAADVARIQATARASGHLRLVVRAGDRARPLGVVHVRDTLTAPTGTTARDLMRPVLALQATTPVHSAVSVMRERRSHLAVVLDGDDVTGIVTLDDLLEPLLTVGEDRPAASGS</sequence>
<evidence type="ECO:0000259" key="10">
    <source>
        <dbReference type="PROSITE" id="PS51371"/>
    </source>
</evidence>
<keyword evidence="5 8" id="KW-1133">Transmembrane helix</keyword>
<dbReference type="OrthoDB" id="110231at2"/>
<keyword evidence="3 8" id="KW-0812">Transmembrane</keyword>
<dbReference type="SUPFAM" id="SSF54631">
    <property type="entry name" value="CBS-domain pair"/>
    <property type="match status" value="1"/>
</dbReference>
<feature type="transmembrane region" description="Helical" evidence="9">
    <location>
        <begin position="58"/>
        <end position="84"/>
    </location>
</feature>
<dbReference type="PROSITE" id="PS51371">
    <property type="entry name" value="CBS"/>
    <property type="match status" value="1"/>
</dbReference>
<dbReference type="InterPro" id="IPR000644">
    <property type="entry name" value="CBS_dom"/>
</dbReference>
<dbReference type="InterPro" id="IPR002550">
    <property type="entry name" value="CNNM"/>
</dbReference>
<proteinExistence type="predicted"/>
<evidence type="ECO:0000313" key="13">
    <source>
        <dbReference type="Proteomes" id="UP000002791"/>
    </source>
</evidence>
<evidence type="ECO:0000256" key="1">
    <source>
        <dbReference type="ARBA" id="ARBA00004651"/>
    </source>
</evidence>
<accession>H5XGN8</accession>
<dbReference type="STRING" id="882082.SaccyDRAFT_2735"/>
<reference evidence="12 13" key="1">
    <citation type="submission" date="2011-11" db="EMBL/GenBank/DDBJ databases">
        <title>The Noncontiguous Finished sequence of Saccharomonospora cyanea NA-134.</title>
        <authorList>
            <consortium name="US DOE Joint Genome Institute"/>
            <person name="Lucas S."/>
            <person name="Han J."/>
            <person name="Lapidus A."/>
            <person name="Cheng J.-F."/>
            <person name="Goodwin L."/>
            <person name="Pitluck S."/>
            <person name="Peters L."/>
            <person name="Ovchinnikova G."/>
            <person name="Lu M."/>
            <person name="Detter J.C."/>
            <person name="Han C."/>
            <person name="Tapia R."/>
            <person name="Land M."/>
            <person name="Hauser L."/>
            <person name="Kyrpides N."/>
            <person name="Ivanova N."/>
            <person name="Pagani I."/>
            <person name="Brambilla E.-M."/>
            <person name="Klenk H.-P."/>
            <person name="Woyke T."/>
        </authorList>
    </citation>
    <scope>NUCLEOTIDE SEQUENCE [LARGE SCALE GENOMIC DNA]</scope>
    <source>
        <strain evidence="12 13">NA-134</strain>
    </source>
</reference>
<evidence type="ECO:0000256" key="6">
    <source>
        <dbReference type="ARBA" id="ARBA00023136"/>
    </source>
</evidence>
<dbReference type="InterPro" id="IPR051676">
    <property type="entry name" value="UPF0053_domain"/>
</dbReference>
<dbReference type="RefSeq" id="WP_005456834.1">
    <property type="nucleotide sequence ID" value="NZ_CM001440.1"/>
</dbReference>
<protein>
    <submittedName>
        <fullName evidence="12">CBS domain-containing protein</fullName>
    </submittedName>
</protein>
<feature type="domain" description="CNNM transmembrane" evidence="11">
    <location>
        <begin position="2"/>
        <end position="204"/>
    </location>
</feature>
<dbReference type="Gene3D" id="3.90.1280.20">
    <property type="match status" value="1"/>
</dbReference>
<dbReference type="PROSITE" id="PS51846">
    <property type="entry name" value="CNNM"/>
    <property type="match status" value="1"/>
</dbReference>
<organism evidence="12 13">
    <name type="scientific">Saccharomonospora cyanea NA-134</name>
    <dbReference type="NCBI Taxonomy" id="882082"/>
    <lineage>
        <taxon>Bacteria</taxon>
        <taxon>Bacillati</taxon>
        <taxon>Actinomycetota</taxon>
        <taxon>Actinomycetes</taxon>
        <taxon>Pseudonocardiales</taxon>
        <taxon>Pseudonocardiaceae</taxon>
        <taxon>Saccharomonospora</taxon>
    </lineage>
</organism>
<dbReference type="PANTHER" id="PTHR43099">
    <property type="entry name" value="UPF0053 PROTEIN YRKA"/>
    <property type="match status" value="1"/>
</dbReference>
<evidence type="ECO:0000256" key="9">
    <source>
        <dbReference type="SAM" id="Phobius"/>
    </source>
</evidence>
<evidence type="ECO:0000256" key="2">
    <source>
        <dbReference type="ARBA" id="ARBA00022475"/>
    </source>
</evidence>
<dbReference type="Pfam" id="PF00571">
    <property type="entry name" value="CBS"/>
    <property type="match status" value="1"/>
</dbReference>
<dbReference type="Pfam" id="PF01595">
    <property type="entry name" value="CNNM"/>
    <property type="match status" value="1"/>
</dbReference>
<evidence type="ECO:0000313" key="12">
    <source>
        <dbReference type="EMBL" id="EHR61581.1"/>
    </source>
</evidence>
<feature type="transmembrane region" description="Helical" evidence="9">
    <location>
        <begin position="104"/>
        <end position="126"/>
    </location>
</feature>
<evidence type="ECO:0000256" key="3">
    <source>
        <dbReference type="ARBA" id="ARBA00022692"/>
    </source>
</evidence>
<dbReference type="InterPro" id="IPR046342">
    <property type="entry name" value="CBS_dom_sf"/>
</dbReference>
<keyword evidence="13" id="KW-1185">Reference proteome</keyword>
<evidence type="ECO:0000256" key="7">
    <source>
        <dbReference type="PROSITE-ProRule" id="PRU00703"/>
    </source>
</evidence>
<evidence type="ECO:0000259" key="11">
    <source>
        <dbReference type="PROSITE" id="PS51846"/>
    </source>
</evidence>
<dbReference type="Proteomes" id="UP000002791">
    <property type="component" value="Chromosome"/>
</dbReference>
<dbReference type="AlphaFoldDB" id="H5XGN8"/>
<evidence type="ECO:0000256" key="4">
    <source>
        <dbReference type="ARBA" id="ARBA00022737"/>
    </source>
</evidence>
<keyword evidence="4" id="KW-0677">Repeat</keyword>
<dbReference type="SMART" id="SM00116">
    <property type="entry name" value="CBS"/>
    <property type="match status" value="2"/>
</dbReference>
<feature type="transmembrane region" description="Helical" evidence="9">
    <location>
        <begin position="6"/>
        <end position="30"/>
    </location>
</feature>
<keyword evidence="2" id="KW-1003">Cell membrane</keyword>
<dbReference type="PANTHER" id="PTHR43099:SF5">
    <property type="entry name" value="HLYC_CORC FAMILY TRANSPORTER"/>
    <property type="match status" value="1"/>
</dbReference>
<evidence type="ECO:0000256" key="8">
    <source>
        <dbReference type="PROSITE-ProRule" id="PRU01193"/>
    </source>
</evidence>
<dbReference type="Gene3D" id="3.10.580.10">
    <property type="entry name" value="CBS-domain"/>
    <property type="match status" value="1"/>
</dbReference>
<dbReference type="HOGENOM" id="CLU_015237_4_0_11"/>
<feature type="domain" description="CBS" evidence="10">
    <location>
        <begin position="284"/>
        <end position="340"/>
    </location>
</feature>
<dbReference type="InterPro" id="IPR044751">
    <property type="entry name" value="Ion_transp-like_CBS"/>
</dbReference>
<dbReference type="CDD" id="cd04590">
    <property type="entry name" value="CBS_pair_CorC_HlyC_assoc"/>
    <property type="match status" value="1"/>
</dbReference>